<proteinExistence type="predicted"/>
<dbReference type="InterPro" id="IPR036388">
    <property type="entry name" value="WH-like_DNA-bd_sf"/>
</dbReference>
<reference evidence="6" key="1">
    <citation type="journal article" date="2019" name="Int. J. Syst. Evol. Microbiol.">
        <title>The Global Catalogue of Microorganisms (GCM) 10K type strain sequencing project: providing services to taxonomists for standard genome sequencing and annotation.</title>
        <authorList>
            <consortium name="The Broad Institute Genomics Platform"/>
            <consortium name="The Broad Institute Genome Sequencing Center for Infectious Disease"/>
            <person name="Wu L."/>
            <person name="Ma J."/>
        </authorList>
    </citation>
    <scope>NUCLEOTIDE SEQUENCE [LARGE SCALE GENOMIC DNA]</scope>
    <source>
        <strain evidence="6">KCTC 13193</strain>
    </source>
</reference>
<evidence type="ECO:0000313" key="5">
    <source>
        <dbReference type="EMBL" id="MFC2949722.1"/>
    </source>
</evidence>
<protein>
    <submittedName>
        <fullName evidence="5">GntR family transcriptional regulator</fullName>
    </submittedName>
</protein>
<dbReference type="InterPro" id="IPR000524">
    <property type="entry name" value="Tscrpt_reg_HTH_GntR"/>
</dbReference>
<gene>
    <name evidence="5" type="ORF">ACFODW_15475</name>
</gene>
<dbReference type="Pfam" id="PF07729">
    <property type="entry name" value="FCD"/>
    <property type="match status" value="1"/>
</dbReference>
<dbReference type="SUPFAM" id="SSF48008">
    <property type="entry name" value="GntR ligand-binding domain-like"/>
    <property type="match status" value="1"/>
</dbReference>
<evidence type="ECO:0000313" key="6">
    <source>
        <dbReference type="Proteomes" id="UP001595387"/>
    </source>
</evidence>
<feature type="domain" description="HTH gntR-type" evidence="4">
    <location>
        <begin position="1"/>
        <end position="67"/>
    </location>
</feature>
<name>A0ABV7A9G8_9BACI</name>
<sequence>MKKDIAYKYIKQQILNGEWKTDSAINVNQIMDELSLSRTPVNKALRQLEYEGFLNIIPQVGVFVKRPDAQEVYERLLVCVRLDAYMTGIGASKISEEKIRELEELLEVMDNPELTSDQYAQLNVDFHSAIIYSSGLEYMIQMTKQLWDYLNYVTTPTELFLEEVRRRSQTEHWMILQTLKDRDVDMATKMMEKHMGRVAEFVKGSLENIYST</sequence>
<dbReference type="InterPro" id="IPR008920">
    <property type="entry name" value="TF_FadR/GntR_C"/>
</dbReference>
<dbReference type="Proteomes" id="UP001595387">
    <property type="component" value="Unassembled WGS sequence"/>
</dbReference>
<keyword evidence="3" id="KW-0804">Transcription</keyword>
<dbReference type="PROSITE" id="PS50949">
    <property type="entry name" value="HTH_GNTR"/>
    <property type="match status" value="1"/>
</dbReference>
<dbReference type="CDD" id="cd07377">
    <property type="entry name" value="WHTH_GntR"/>
    <property type="match status" value="1"/>
</dbReference>
<dbReference type="RefSeq" id="WP_390307693.1">
    <property type="nucleotide sequence ID" value="NZ_JBHRRZ010000038.1"/>
</dbReference>
<dbReference type="PANTHER" id="PTHR43537:SF24">
    <property type="entry name" value="GLUCONATE OPERON TRANSCRIPTIONAL REPRESSOR"/>
    <property type="match status" value="1"/>
</dbReference>
<dbReference type="Pfam" id="PF00392">
    <property type="entry name" value="GntR"/>
    <property type="match status" value="1"/>
</dbReference>
<dbReference type="PANTHER" id="PTHR43537">
    <property type="entry name" value="TRANSCRIPTIONAL REGULATOR, GNTR FAMILY"/>
    <property type="match status" value="1"/>
</dbReference>
<evidence type="ECO:0000259" key="4">
    <source>
        <dbReference type="PROSITE" id="PS50949"/>
    </source>
</evidence>
<dbReference type="EMBL" id="JBHRRZ010000038">
    <property type="protein sequence ID" value="MFC2949722.1"/>
    <property type="molecule type" value="Genomic_DNA"/>
</dbReference>
<accession>A0ABV7A9G8</accession>
<dbReference type="SMART" id="SM00345">
    <property type="entry name" value="HTH_GNTR"/>
    <property type="match status" value="1"/>
</dbReference>
<dbReference type="SUPFAM" id="SSF46785">
    <property type="entry name" value="Winged helix' DNA-binding domain"/>
    <property type="match status" value="1"/>
</dbReference>
<evidence type="ECO:0000256" key="2">
    <source>
        <dbReference type="ARBA" id="ARBA00023125"/>
    </source>
</evidence>
<organism evidence="5 6">
    <name type="scientific">Virgibacillus sediminis</name>
    <dbReference type="NCBI Taxonomy" id="202260"/>
    <lineage>
        <taxon>Bacteria</taxon>
        <taxon>Bacillati</taxon>
        <taxon>Bacillota</taxon>
        <taxon>Bacilli</taxon>
        <taxon>Bacillales</taxon>
        <taxon>Bacillaceae</taxon>
        <taxon>Virgibacillus</taxon>
    </lineage>
</organism>
<keyword evidence="2" id="KW-0238">DNA-binding</keyword>
<dbReference type="Gene3D" id="1.20.120.530">
    <property type="entry name" value="GntR ligand-binding domain-like"/>
    <property type="match status" value="1"/>
</dbReference>
<dbReference type="SMART" id="SM00895">
    <property type="entry name" value="FCD"/>
    <property type="match status" value="1"/>
</dbReference>
<comment type="caution">
    <text evidence="5">The sequence shown here is derived from an EMBL/GenBank/DDBJ whole genome shotgun (WGS) entry which is preliminary data.</text>
</comment>
<dbReference type="InterPro" id="IPR036390">
    <property type="entry name" value="WH_DNA-bd_sf"/>
</dbReference>
<keyword evidence="1" id="KW-0805">Transcription regulation</keyword>
<keyword evidence="6" id="KW-1185">Reference proteome</keyword>
<dbReference type="InterPro" id="IPR011711">
    <property type="entry name" value="GntR_C"/>
</dbReference>
<evidence type="ECO:0000256" key="3">
    <source>
        <dbReference type="ARBA" id="ARBA00023163"/>
    </source>
</evidence>
<dbReference type="Gene3D" id="1.10.10.10">
    <property type="entry name" value="Winged helix-like DNA-binding domain superfamily/Winged helix DNA-binding domain"/>
    <property type="match status" value="1"/>
</dbReference>
<evidence type="ECO:0000256" key="1">
    <source>
        <dbReference type="ARBA" id="ARBA00023015"/>
    </source>
</evidence>